<feature type="compositionally biased region" description="Polar residues" evidence="2">
    <location>
        <begin position="500"/>
        <end position="509"/>
    </location>
</feature>
<comment type="caution">
    <text evidence="3">The sequence shown here is derived from an EMBL/GenBank/DDBJ whole genome shotgun (WGS) entry which is preliminary data.</text>
</comment>
<dbReference type="Proteomes" id="UP001285354">
    <property type="component" value="Unassembled WGS sequence"/>
</dbReference>
<evidence type="ECO:0000256" key="1">
    <source>
        <dbReference type="SAM" id="Coils"/>
    </source>
</evidence>
<keyword evidence="1" id="KW-0175">Coiled coil</keyword>
<reference evidence="3" key="1">
    <citation type="submission" date="2023-06" db="EMBL/GenBank/DDBJ databases">
        <title>Draft genome of Marssonina rosae.</title>
        <authorList>
            <person name="Cheng Q."/>
        </authorList>
    </citation>
    <scope>NUCLEOTIDE SEQUENCE</scope>
    <source>
        <strain evidence="3">R4</strain>
    </source>
</reference>
<feature type="region of interest" description="Disordered" evidence="2">
    <location>
        <begin position="498"/>
        <end position="573"/>
    </location>
</feature>
<keyword evidence="4" id="KW-1185">Reference proteome</keyword>
<organism evidence="3 4">
    <name type="scientific">Diplocarpon rosae</name>
    <dbReference type="NCBI Taxonomy" id="946125"/>
    <lineage>
        <taxon>Eukaryota</taxon>
        <taxon>Fungi</taxon>
        <taxon>Dikarya</taxon>
        <taxon>Ascomycota</taxon>
        <taxon>Pezizomycotina</taxon>
        <taxon>Leotiomycetes</taxon>
        <taxon>Helotiales</taxon>
        <taxon>Drepanopezizaceae</taxon>
        <taxon>Diplocarpon</taxon>
    </lineage>
</organism>
<dbReference type="AlphaFoldDB" id="A0AAD9WA82"/>
<protein>
    <submittedName>
        <fullName evidence="3">Uncharacterized protein</fullName>
    </submittedName>
</protein>
<evidence type="ECO:0000313" key="4">
    <source>
        <dbReference type="Proteomes" id="UP001285354"/>
    </source>
</evidence>
<feature type="coiled-coil region" evidence="1">
    <location>
        <begin position="296"/>
        <end position="340"/>
    </location>
</feature>
<dbReference type="EMBL" id="JAUBYV010000011">
    <property type="protein sequence ID" value="KAK2623940.1"/>
    <property type="molecule type" value="Genomic_DNA"/>
</dbReference>
<evidence type="ECO:0000256" key="2">
    <source>
        <dbReference type="SAM" id="MobiDB-lite"/>
    </source>
</evidence>
<feature type="compositionally biased region" description="Polar residues" evidence="2">
    <location>
        <begin position="516"/>
        <end position="531"/>
    </location>
</feature>
<evidence type="ECO:0000313" key="3">
    <source>
        <dbReference type="EMBL" id="KAK2623940.1"/>
    </source>
</evidence>
<proteinExistence type="predicted"/>
<gene>
    <name evidence="3" type="ORF">QTJ16_006574</name>
</gene>
<name>A0AAD9WA82_9HELO</name>
<accession>A0AAD9WA82</accession>
<sequence length="573" mass="63183">MNFKGSRAADRNRLINIAEGAFRNYIVQETGNSSFNFKTILQGNVSNQAQGLPGFRWVFPTVGVLRKFPAHSFWNWSSDELLHGLHGLLTRTLILERSDLLLDPVAPARSLAKAFNLQEQGAPSRLSEPSAVVFNCNRQSVDLNSNSASSRVAVEIEQPTRDSLENFAELAIPDVESGTGLAVPEISSAATFDRPGDVVHGLDDLIAQLNCRAERWKADRAKLQKYELRERDLLAQNAVKDVRIKEVEVTLARIKSLGSAFSNRGSGSSSDAGAPYPAVVSESAMEDLEAFYSEQLGELRAQNEELIEIIQDQEEAVRESDQLRRRIRALEKQLADKTLDASAAYEALNSYNRGNISNHRAHNQFMKSASFTNGSGTRTCERTSSVKDTNRKPQSGIGRCYHCGTEKQQCTDSGGPCMRCYDIGKQYIFKSTDSNSHIPTSANTTAGQLDVIETVAFAKKVGTDTSRFLLTKPLQYQNTPKVPYRPQGKYPLQAAYATKPTPQSDSDSQLGWRRQFSPSKRTGGTPASANDSCEGPPYRNVQSRQHVGVENGESRKSARVGSYQSPYPIDDVS</sequence>